<dbReference type="STRING" id="97359.A0A550BSK6"/>
<dbReference type="Gene3D" id="3.40.50.300">
    <property type="entry name" value="P-loop containing nucleotide triphosphate hydrolases"/>
    <property type="match status" value="2"/>
</dbReference>
<evidence type="ECO:0000256" key="6">
    <source>
        <dbReference type="ARBA" id="ARBA00034617"/>
    </source>
</evidence>
<feature type="region of interest" description="Disordered" evidence="8">
    <location>
        <begin position="881"/>
        <end position="988"/>
    </location>
</feature>
<feature type="region of interest" description="Disordered" evidence="8">
    <location>
        <begin position="1029"/>
        <end position="1096"/>
    </location>
</feature>
<dbReference type="Pfam" id="PF00270">
    <property type="entry name" value="DEAD"/>
    <property type="match status" value="1"/>
</dbReference>
<evidence type="ECO:0000259" key="9">
    <source>
        <dbReference type="PROSITE" id="PS51192"/>
    </source>
</evidence>
<dbReference type="EMBL" id="VDMD01000125">
    <property type="protein sequence ID" value="TRM55522.1"/>
    <property type="molecule type" value="Genomic_DNA"/>
</dbReference>
<dbReference type="SUPFAM" id="SSF52540">
    <property type="entry name" value="P-loop containing nucleoside triphosphate hydrolases"/>
    <property type="match status" value="1"/>
</dbReference>
<dbReference type="SMART" id="SM00487">
    <property type="entry name" value="DEXDc"/>
    <property type="match status" value="1"/>
</dbReference>
<evidence type="ECO:0000256" key="3">
    <source>
        <dbReference type="ARBA" id="ARBA00022840"/>
    </source>
</evidence>
<name>A0A550BSK6_9AGAR</name>
<keyword evidence="3" id="KW-0067">ATP-binding</keyword>
<dbReference type="Proteomes" id="UP000320762">
    <property type="component" value="Unassembled WGS sequence"/>
</dbReference>
<dbReference type="GO" id="GO:0043138">
    <property type="term" value="F:3'-5' DNA helicase activity"/>
    <property type="evidence" value="ECO:0007669"/>
    <property type="project" value="UniProtKB-EC"/>
</dbReference>
<keyword evidence="5" id="KW-0413">Isomerase</keyword>
<evidence type="ECO:0000256" key="5">
    <source>
        <dbReference type="ARBA" id="ARBA00023235"/>
    </source>
</evidence>
<dbReference type="InterPro" id="IPR011545">
    <property type="entry name" value="DEAD/DEAH_box_helicase_dom"/>
</dbReference>
<dbReference type="PANTHER" id="PTHR13710:SF105">
    <property type="entry name" value="ATP-DEPENDENT DNA HELICASE Q1"/>
    <property type="match status" value="1"/>
</dbReference>
<dbReference type="GO" id="GO:0009378">
    <property type="term" value="F:four-way junction helicase activity"/>
    <property type="evidence" value="ECO:0007669"/>
    <property type="project" value="TreeGrafter"/>
</dbReference>
<comment type="catalytic activity">
    <reaction evidence="6">
        <text>Couples ATP hydrolysis with the unwinding of duplex DNA by translocating in the 3'-5' direction.</text>
        <dbReference type="EC" id="5.6.2.4"/>
    </reaction>
</comment>
<reference evidence="11 12" key="1">
    <citation type="journal article" date="2019" name="New Phytol.">
        <title>Comparative genomics reveals unique wood-decay strategies and fruiting body development in the Schizophyllaceae.</title>
        <authorList>
            <person name="Almasi E."/>
            <person name="Sahu N."/>
            <person name="Krizsan K."/>
            <person name="Balint B."/>
            <person name="Kovacs G.M."/>
            <person name="Kiss B."/>
            <person name="Cseklye J."/>
            <person name="Drula E."/>
            <person name="Henrissat B."/>
            <person name="Nagy I."/>
            <person name="Chovatia M."/>
            <person name="Adam C."/>
            <person name="LaButti K."/>
            <person name="Lipzen A."/>
            <person name="Riley R."/>
            <person name="Grigoriev I.V."/>
            <person name="Nagy L.G."/>
        </authorList>
    </citation>
    <scope>NUCLEOTIDE SEQUENCE [LARGE SCALE GENOMIC DNA]</scope>
    <source>
        <strain evidence="11 12">NL-1724</strain>
    </source>
</reference>
<dbReference type="PROSITE" id="PS51192">
    <property type="entry name" value="HELICASE_ATP_BIND_1"/>
    <property type="match status" value="1"/>
</dbReference>
<organism evidence="11 12">
    <name type="scientific">Schizophyllum amplum</name>
    <dbReference type="NCBI Taxonomy" id="97359"/>
    <lineage>
        <taxon>Eukaryota</taxon>
        <taxon>Fungi</taxon>
        <taxon>Dikarya</taxon>
        <taxon>Basidiomycota</taxon>
        <taxon>Agaricomycotina</taxon>
        <taxon>Agaricomycetes</taxon>
        <taxon>Agaricomycetidae</taxon>
        <taxon>Agaricales</taxon>
        <taxon>Schizophyllaceae</taxon>
        <taxon>Schizophyllum</taxon>
    </lineage>
</organism>
<dbReference type="GO" id="GO:0005524">
    <property type="term" value="F:ATP binding"/>
    <property type="evidence" value="ECO:0007669"/>
    <property type="project" value="UniProtKB-KW"/>
</dbReference>
<dbReference type="OrthoDB" id="3151137at2759"/>
<comment type="caution">
    <text evidence="11">The sequence shown here is derived from an EMBL/GenBank/DDBJ whole genome shotgun (WGS) entry which is preliminary data.</text>
</comment>
<feature type="region of interest" description="Disordered" evidence="8">
    <location>
        <begin position="1"/>
        <end position="27"/>
    </location>
</feature>
<evidence type="ECO:0000256" key="1">
    <source>
        <dbReference type="ARBA" id="ARBA00005446"/>
    </source>
</evidence>
<evidence type="ECO:0000313" key="12">
    <source>
        <dbReference type="Proteomes" id="UP000320762"/>
    </source>
</evidence>
<keyword evidence="4" id="KW-0238">DNA-binding</keyword>
<evidence type="ECO:0000313" key="11">
    <source>
        <dbReference type="EMBL" id="TRM55522.1"/>
    </source>
</evidence>
<protein>
    <recommendedName>
        <fullName evidence="7">DNA 3'-5' helicase</fullName>
        <ecNumber evidence="7">5.6.2.4</ecNumber>
    </recommendedName>
</protein>
<feature type="compositionally biased region" description="Low complexity" evidence="8">
    <location>
        <begin position="897"/>
        <end position="912"/>
    </location>
</feature>
<dbReference type="GO" id="GO:0000724">
    <property type="term" value="P:double-strand break repair via homologous recombination"/>
    <property type="evidence" value="ECO:0007669"/>
    <property type="project" value="TreeGrafter"/>
</dbReference>
<accession>A0A550BSK6</accession>
<dbReference type="PROSITE" id="PS51194">
    <property type="entry name" value="HELICASE_CTER"/>
    <property type="match status" value="1"/>
</dbReference>
<feature type="compositionally biased region" description="Low complexity" evidence="8">
    <location>
        <begin position="1056"/>
        <end position="1065"/>
    </location>
</feature>
<dbReference type="Pfam" id="PF00271">
    <property type="entry name" value="Helicase_C"/>
    <property type="match status" value="1"/>
</dbReference>
<evidence type="ECO:0000256" key="8">
    <source>
        <dbReference type="SAM" id="MobiDB-lite"/>
    </source>
</evidence>
<comment type="similarity">
    <text evidence="1">Belongs to the helicase family. RecQ subfamily.</text>
</comment>
<keyword evidence="2" id="KW-0547">Nucleotide-binding</keyword>
<feature type="compositionally biased region" description="Basic and acidic residues" evidence="8">
    <location>
        <begin position="1"/>
        <end position="11"/>
    </location>
</feature>
<evidence type="ECO:0000259" key="10">
    <source>
        <dbReference type="PROSITE" id="PS51194"/>
    </source>
</evidence>
<dbReference type="InterPro" id="IPR001650">
    <property type="entry name" value="Helicase_C-like"/>
</dbReference>
<evidence type="ECO:0000256" key="2">
    <source>
        <dbReference type="ARBA" id="ARBA00022741"/>
    </source>
</evidence>
<dbReference type="GO" id="GO:0005737">
    <property type="term" value="C:cytoplasm"/>
    <property type="evidence" value="ECO:0007669"/>
    <property type="project" value="TreeGrafter"/>
</dbReference>
<dbReference type="PANTHER" id="PTHR13710">
    <property type="entry name" value="DNA HELICASE RECQ FAMILY MEMBER"/>
    <property type="match status" value="1"/>
</dbReference>
<dbReference type="GO" id="GO:0003677">
    <property type="term" value="F:DNA binding"/>
    <property type="evidence" value="ECO:0007669"/>
    <property type="project" value="UniProtKB-KW"/>
</dbReference>
<gene>
    <name evidence="11" type="ORF">BD626DRAFT_577388</name>
</gene>
<dbReference type="InterPro" id="IPR014001">
    <property type="entry name" value="Helicase_ATP-bd"/>
</dbReference>
<proteinExistence type="inferred from homology"/>
<dbReference type="InterPro" id="IPR027417">
    <property type="entry name" value="P-loop_NTPase"/>
</dbReference>
<feature type="domain" description="Helicase ATP-binding" evidence="9">
    <location>
        <begin position="1224"/>
        <end position="1384"/>
    </location>
</feature>
<dbReference type="EC" id="5.6.2.4" evidence="7"/>
<dbReference type="SMART" id="SM00490">
    <property type="entry name" value="HELICc"/>
    <property type="match status" value="1"/>
</dbReference>
<feature type="domain" description="Helicase C-terminal" evidence="10">
    <location>
        <begin position="1415"/>
        <end position="1563"/>
    </location>
</feature>
<keyword evidence="12" id="KW-1185">Reference proteome</keyword>
<evidence type="ECO:0000256" key="4">
    <source>
        <dbReference type="ARBA" id="ARBA00023125"/>
    </source>
</evidence>
<feature type="region of interest" description="Disordered" evidence="8">
    <location>
        <begin position="1120"/>
        <end position="1155"/>
    </location>
</feature>
<sequence length="1845" mass="204118">MDADVDMHGPEADEASDPGTVASADSEASDDILVTDLMRSFSVMLNTKLRVVICHCGHVVDLPRLTLHFANHASEGRSDAGPRLALLIKEFRTLGVVDGLPDLSPCLVPREPIAGIPVALVYGCSACVYHCGDRSKVDKHCKKYCPNRDTADPTPSVLDLHVQRPLQNQGYVRIIHDPPNAAIAPLVNAMIKFQADRVQKLRREEQDQRLVSPLLVRTGWHQHVAGHDIASLVAAAVYPGKDEFPGLADGVLAYFQRATDLLQSTDRLVLQKLNTPEPARTGLNHEPLHRHQEHETSLASYVRPVVNILAILLRRATGSYEIPSSPALTAAVDVLRDKSAEGSRLRRKYIHEAVYALWFREWGREAAAQTVVDPTLATLTLLALRPDGSFVDASGLTGILAKLTRAIQLTAVFEVHGQMSLAKNPSVGFQLQQTEHLERYVQEGQLTTFASVRSLQHYATAISYSSVNVPRIWWTDTKTWQSLLYRGRKFTLDHLRRILARVQSDVISSFEYLTAGVDTDLCYDDLMDDPRNRDNGYTAADPLRPALRQRFEEASSRIVAAHGLLDPKTGKLDALACRKFLSRMAALDRALMLAVHMGSGGPPRGTELTCMMYRNTAERLRNLFMFGTRPCILRAYNKTTSNQQRDKVIPNALDAVTGDVIFRKVLFLNPIAAYIAPAVWPERAEEVSQLYYTMLFVDFGELFTTDDVSKAMTAVAIGICGWALIISAYRHIYIAFARKLLHHRDEEAEDAEEVDANQAGHTGPIGRAHYGLSHQTFVGADEDTVRAFTDNSDVHCRNVGIRPGGDGLPYYEVTVASVEQAQQEAAAAAAAAPPPPTLARAIEVMLTGFSTIGGQMAELISTQQSMQTRIEDLEARFTEGNLHGAHSPSNVPPPSQAPAASQPPVSSQAPPSSWFPNIRAPPPPPSFEVDDAGRYTFSSGAPPVSPAMYTHNPRCRTGAQPSPQPAFPSTPSRQSRRSHSGTSSSPASFDEEVAFWHDPGQRSPGVSPHTLKFSLPDFVYTPQHCAAAPGLSPPAQRPLRPLQWRDPPLPLTSSHPSVESIGSVSPSPPPAPSSSIGEFDTRASPPPRYSDLALPPAVPPSSIHAFDLQPLSQRPLLAVARRPSTQTSSVHAFDRPPSPARTSTHVRRKSASNRAALPRPVDAAPFRPVLFFPVPPELGCVYDQPYPSAVRARAPPDDMIHFARDLVRRVTAVWTCVEQRAAIIALLRLDRDVFISLRTAAGKSLIAVLPSLVERGITVILVPLRALFADWIRRLQEMRVEFESFETGGKSVLTGDAQLILVSVDVAEQHHWRMALQGLLARGCVITRIVVDEIQLSLSQSFRKSLRNVHELRFAPCPLVLLSATIPPLSVPWFTDRFKVDRPLVIRGLSIRKEIAYDLQPPFESAQALVRPVQELQKLLTTDGDRYMIFVSSISTGQQIAQLLDIELFHGLSNAAGRVMTATMQTDIYTRWTSGVKRGIVTTNALSAGNDYPHVRFVLHATTPYNAVDYIQESGRAGRDGRDALAVIYPYRLMPDSGQPQDIKDISGSSVVEHIVYRMSRMDPLNPERCIRYALGLFNDGIGKSCLQVRDCRSCTFCVEHRKLLRPDQQREKAQQAIDECNPPPLQPLVPSAHMPKIRSQGELRELLLSRFGPSQQLSESLTIERLGTEADEISRFLTFLNMTKDTCGYCFVSQLLRDQRTTTPGYALHHNPNHCPLLTEPDKSLFFKVRKDVSYNRDKEPGPCFTCHFPSMGSDTLHPPYLSPKEYHAHRNLILPMLWAVRYASEDLYTAAVARFHLGVRRRHHWDTPKGMALWVGDHDATPFPVSGLALIAFVTNYFDLGTD</sequence>
<dbReference type="GO" id="GO:0005694">
    <property type="term" value="C:chromosome"/>
    <property type="evidence" value="ECO:0007669"/>
    <property type="project" value="TreeGrafter"/>
</dbReference>
<evidence type="ECO:0000256" key="7">
    <source>
        <dbReference type="ARBA" id="ARBA00034808"/>
    </source>
</evidence>